<evidence type="ECO:0000313" key="1">
    <source>
        <dbReference type="EMBL" id="AYV83963.1"/>
    </source>
</evidence>
<gene>
    <name evidence="1" type="ORF">Hyperionvirus15_1</name>
</gene>
<proteinExistence type="predicted"/>
<sequence length="48" mass="5660">MWEHIWQGVTSLILVSLTNIKVAWRIRDLLGQFLMQSCSAWMEYFLGS</sequence>
<accession>A0A3G5ADJ7</accession>
<reference evidence="1" key="1">
    <citation type="submission" date="2018-10" db="EMBL/GenBank/DDBJ databases">
        <title>Hidden diversity of soil giant viruses.</title>
        <authorList>
            <person name="Schulz F."/>
            <person name="Alteio L."/>
            <person name="Goudeau D."/>
            <person name="Ryan E.M."/>
            <person name="Malmstrom R.R."/>
            <person name="Blanchard J."/>
            <person name="Woyke T."/>
        </authorList>
    </citation>
    <scope>NUCLEOTIDE SEQUENCE</scope>
    <source>
        <strain evidence="1">HYV1</strain>
    </source>
</reference>
<name>A0A3G5ADJ7_9VIRU</name>
<protein>
    <submittedName>
        <fullName evidence="1">Uncharacterized protein</fullName>
    </submittedName>
</protein>
<organism evidence="1">
    <name type="scientific">Hyperionvirus sp</name>
    <dbReference type="NCBI Taxonomy" id="2487770"/>
    <lineage>
        <taxon>Viruses</taxon>
        <taxon>Varidnaviria</taxon>
        <taxon>Bamfordvirae</taxon>
        <taxon>Nucleocytoviricota</taxon>
        <taxon>Megaviricetes</taxon>
        <taxon>Imitervirales</taxon>
        <taxon>Mimiviridae</taxon>
        <taxon>Klosneuvirinae</taxon>
    </lineage>
</organism>
<dbReference type="EMBL" id="MK072397">
    <property type="protein sequence ID" value="AYV83963.1"/>
    <property type="molecule type" value="Genomic_DNA"/>
</dbReference>